<feature type="domain" description="Outer membrane protein beta-barrel" evidence="5">
    <location>
        <begin position="370"/>
        <end position="787"/>
    </location>
</feature>
<comment type="subcellular location">
    <subcellularLocation>
        <location evidence="1">Cell outer membrane</location>
    </subcellularLocation>
</comment>
<evidence type="ECO:0000313" key="6">
    <source>
        <dbReference type="EMBL" id="GAA4774757.1"/>
    </source>
</evidence>
<dbReference type="SUPFAM" id="SSF49464">
    <property type="entry name" value="Carboxypeptidase regulatory domain-like"/>
    <property type="match status" value="1"/>
</dbReference>
<dbReference type="Proteomes" id="UP001500141">
    <property type="component" value="Unassembled WGS sequence"/>
</dbReference>
<dbReference type="InterPro" id="IPR008969">
    <property type="entry name" value="CarboxyPept-like_regulatory"/>
</dbReference>
<evidence type="ECO:0000313" key="7">
    <source>
        <dbReference type="Proteomes" id="UP001500141"/>
    </source>
</evidence>
<gene>
    <name evidence="6" type="ORF">GCM10023230_26920</name>
</gene>
<evidence type="ECO:0000256" key="3">
    <source>
        <dbReference type="ARBA" id="ARBA00023237"/>
    </source>
</evidence>
<reference evidence="7" key="1">
    <citation type="journal article" date="2019" name="Int. J. Syst. Evol. Microbiol.">
        <title>The Global Catalogue of Microorganisms (GCM) 10K type strain sequencing project: providing services to taxonomists for standard genome sequencing and annotation.</title>
        <authorList>
            <consortium name="The Broad Institute Genomics Platform"/>
            <consortium name="The Broad Institute Genome Sequencing Center for Infectious Disease"/>
            <person name="Wu L."/>
            <person name="Ma J."/>
        </authorList>
    </citation>
    <scope>NUCLEOTIDE SEQUENCE [LARGE SCALE GENOMIC DNA]</scope>
    <source>
        <strain evidence="7">JCM 18198</strain>
    </source>
</reference>
<dbReference type="SUPFAM" id="SSF56935">
    <property type="entry name" value="Porins"/>
    <property type="match status" value="1"/>
</dbReference>
<evidence type="ECO:0000259" key="5">
    <source>
        <dbReference type="Pfam" id="PF14905"/>
    </source>
</evidence>
<dbReference type="PANTHER" id="PTHR40980:SF4">
    <property type="entry name" value="TONB-DEPENDENT RECEPTOR-LIKE BETA-BARREL DOMAIN-CONTAINING PROTEIN"/>
    <property type="match status" value="1"/>
</dbReference>
<dbReference type="InterPro" id="IPR041700">
    <property type="entry name" value="OMP_b-brl_3"/>
</dbReference>
<evidence type="ECO:0000256" key="4">
    <source>
        <dbReference type="SAM" id="MobiDB-lite"/>
    </source>
</evidence>
<feature type="compositionally biased region" description="Polar residues" evidence="4">
    <location>
        <begin position="1"/>
        <end position="23"/>
    </location>
</feature>
<dbReference type="EMBL" id="BAABIP010000022">
    <property type="protein sequence ID" value="GAA4774757.1"/>
    <property type="molecule type" value="Genomic_DNA"/>
</dbReference>
<keyword evidence="3" id="KW-0998">Cell outer membrane</keyword>
<comment type="caution">
    <text evidence="6">The sequence shown here is derived from an EMBL/GenBank/DDBJ whole genome shotgun (WGS) entry which is preliminary data.</text>
</comment>
<organism evidence="6 7">
    <name type="scientific">Flavobacterium hankyongi</name>
    <dbReference type="NCBI Taxonomy" id="1176532"/>
    <lineage>
        <taxon>Bacteria</taxon>
        <taxon>Pseudomonadati</taxon>
        <taxon>Bacteroidota</taxon>
        <taxon>Flavobacteriia</taxon>
        <taxon>Flavobacteriales</taxon>
        <taxon>Flavobacteriaceae</taxon>
        <taxon>Flavobacterium</taxon>
    </lineage>
</organism>
<dbReference type="Gene3D" id="2.60.40.1120">
    <property type="entry name" value="Carboxypeptidase-like, regulatory domain"/>
    <property type="match status" value="1"/>
</dbReference>
<evidence type="ECO:0000256" key="2">
    <source>
        <dbReference type="ARBA" id="ARBA00023136"/>
    </source>
</evidence>
<dbReference type="PANTHER" id="PTHR40980">
    <property type="entry name" value="PLUG DOMAIN-CONTAINING PROTEIN"/>
    <property type="match status" value="1"/>
</dbReference>
<keyword evidence="7" id="KW-1185">Reference proteome</keyword>
<evidence type="ECO:0000256" key="1">
    <source>
        <dbReference type="ARBA" id="ARBA00004442"/>
    </source>
</evidence>
<dbReference type="InterPro" id="IPR037066">
    <property type="entry name" value="Plug_dom_sf"/>
</dbReference>
<dbReference type="Gene3D" id="2.40.170.20">
    <property type="entry name" value="TonB-dependent receptor, beta-barrel domain"/>
    <property type="match status" value="1"/>
</dbReference>
<dbReference type="Pfam" id="PF13715">
    <property type="entry name" value="CarbopepD_reg_2"/>
    <property type="match status" value="1"/>
</dbReference>
<dbReference type="Gene3D" id="2.170.130.10">
    <property type="entry name" value="TonB-dependent receptor, plug domain"/>
    <property type="match status" value="1"/>
</dbReference>
<protein>
    <submittedName>
        <fullName evidence="6">Outer membrane beta-barrel family protein</fullName>
    </submittedName>
</protein>
<feature type="region of interest" description="Disordered" evidence="4">
    <location>
        <begin position="796"/>
        <end position="815"/>
    </location>
</feature>
<name>A0ABP9A6I1_9FLAO</name>
<sequence>MAQFASMNAQTSAPTTVSTNPGTLTGKVVDKRTNEPIPYASVTVKDGATIVSGAITKENGTFTVTNLILKDLTVEVQFMGYKKYVKNFSLSSNDKSANLNIALEEEATQLNEVSVVKERSTIEQKIDRKVVNVGKDLVASGTTASEMLNNVPTLSVDPQTKELSLRGNTNVRVLVDGKPTNIDATQLLQQIPSSSIKQIELITNPSAKYNPEGMSGIINIILHKNANTGFNGSINTGVTFGITPKVNTALNLNYKVGKVNFYTNYGLNHGKNANHGDIQNWQPGLESQQFFKFNNKNTSHLLKLGMDYYINDKNTLSIFTNQNIVDGSGSGNTIVDYYDNFTLPINQDSNQDFTSDSENKTQTYDISFKHDFDKKGENLEVQANFSNTKSPELTNYDQISSPSGTRRLTLNDVKRDTDYLQINVDYVNPLSETLRLELGAETRIQNIENSLFEDITSTTGYTKTTNSGFDFGRNISSVYGTLGKQWGKWSGQFGVRVEHYNITGDFRNVTDSFINSEDINDNQKIKDNIFTVYPSAFVTYKPNEKDAFNFNVSRRVDRPSVGQISPIREWTTPTVESRGNPNLVPQFTNSFEANYTRTMKLGTVTFGAFYRLIYDEISRISYTDPNDDTRRILAWDNFKDNNSLGLELTSNLKLTKWWSANASTDAYFKTVRGTVQNANTKEQEFAEVDVVAFNARLNNTFTATKNLRFTLFGMYRGRDLSLQFERLPMYKMDLGASYSILKGKGTITTRLNDVFQTMHFAFDGNIPYRQKGAFYWESRTLYVGFNYNFGGGKNRALQRKQRDANETQGGGGGLF</sequence>
<proteinExistence type="predicted"/>
<feature type="region of interest" description="Disordered" evidence="4">
    <location>
        <begin position="1"/>
        <end position="30"/>
    </location>
</feature>
<dbReference type="InterPro" id="IPR036942">
    <property type="entry name" value="Beta-barrel_TonB_sf"/>
</dbReference>
<dbReference type="Pfam" id="PF14905">
    <property type="entry name" value="OMP_b-brl_3"/>
    <property type="match status" value="1"/>
</dbReference>
<keyword evidence="2" id="KW-0472">Membrane</keyword>
<accession>A0ABP9A6I1</accession>